<evidence type="ECO:0000256" key="8">
    <source>
        <dbReference type="RuleBase" id="RU366017"/>
    </source>
</evidence>
<dbReference type="InterPro" id="IPR052012">
    <property type="entry name" value="GTase_92"/>
</dbReference>
<accession>A0A915DB35</accession>
<evidence type="ECO:0000313" key="9">
    <source>
        <dbReference type="Proteomes" id="UP000887574"/>
    </source>
</evidence>
<protein>
    <recommendedName>
        <fullName evidence="8">Glycosyltransferase family 92 protein</fullName>
        <ecNumber evidence="8">2.4.1.-</ecNumber>
    </recommendedName>
</protein>
<keyword evidence="3 8" id="KW-0328">Glycosyltransferase</keyword>
<organism evidence="9 10">
    <name type="scientific">Ditylenchus dipsaci</name>
    <dbReference type="NCBI Taxonomy" id="166011"/>
    <lineage>
        <taxon>Eukaryota</taxon>
        <taxon>Metazoa</taxon>
        <taxon>Ecdysozoa</taxon>
        <taxon>Nematoda</taxon>
        <taxon>Chromadorea</taxon>
        <taxon>Rhabditida</taxon>
        <taxon>Tylenchina</taxon>
        <taxon>Tylenchomorpha</taxon>
        <taxon>Sphaerularioidea</taxon>
        <taxon>Anguinidae</taxon>
        <taxon>Anguininae</taxon>
        <taxon>Ditylenchus</taxon>
    </lineage>
</organism>
<comment type="similarity">
    <text evidence="2 8">Belongs to the glycosyltransferase 92 family.</text>
</comment>
<proteinExistence type="inferred from homology"/>
<evidence type="ECO:0000256" key="4">
    <source>
        <dbReference type="ARBA" id="ARBA00022679"/>
    </source>
</evidence>
<dbReference type="GO" id="GO:0016757">
    <property type="term" value="F:glycosyltransferase activity"/>
    <property type="evidence" value="ECO:0007669"/>
    <property type="project" value="UniProtKB-UniRule"/>
</dbReference>
<dbReference type="EC" id="2.4.1.-" evidence="8"/>
<evidence type="ECO:0000256" key="6">
    <source>
        <dbReference type="ARBA" id="ARBA00022989"/>
    </source>
</evidence>
<evidence type="ECO:0000256" key="5">
    <source>
        <dbReference type="ARBA" id="ARBA00022692"/>
    </source>
</evidence>
<evidence type="ECO:0000256" key="1">
    <source>
        <dbReference type="ARBA" id="ARBA00004167"/>
    </source>
</evidence>
<dbReference type="PANTHER" id="PTHR21645">
    <property type="entry name" value="GLYCOSYLTRANSFERASE FAMILY 92 PROTEIN"/>
    <property type="match status" value="1"/>
</dbReference>
<reference evidence="10" key="1">
    <citation type="submission" date="2022-11" db="UniProtKB">
        <authorList>
            <consortium name="WormBaseParasite"/>
        </authorList>
    </citation>
    <scope>IDENTIFICATION</scope>
</reference>
<evidence type="ECO:0000256" key="3">
    <source>
        <dbReference type="ARBA" id="ARBA00022676"/>
    </source>
</evidence>
<dbReference type="GO" id="GO:0016020">
    <property type="term" value="C:membrane"/>
    <property type="evidence" value="ECO:0007669"/>
    <property type="project" value="UniProtKB-SubCell"/>
</dbReference>
<name>A0A915DB35_9BILA</name>
<keyword evidence="7" id="KW-0472">Membrane</keyword>
<dbReference type="Proteomes" id="UP000887574">
    <property type="component" value="Unplaced"/>
</dbReference>
<keyword evidence="4 8" id="KW-0808">Transferase</keyword>
<evidence type="ECO:0000256" key="2">
    <source>
        <dbReference type="ARBA" id="ARBA00007647"/>
    </source>
</evidence>
<dbReference type="InterPro" id="IPR008166">
    <property type="entry name" value="Glyco_transf_92"/>
</dbReference>
<comment type="subcellular location">
    <subcellularLocation>
        <location evidence="1">Membrane</location>
        <topology evidence="1">Single-pass membrane protein</topology>
    </subcellularLocation>
</comment>
<dbReference type="PANTHER" id="PTHR21645:SF22">
    <property type="entry name" value="GLYCOSYLTRANSFERASE FAMILY 92 PROTEIN"/>
    <property type="match status" value="1"/>
</dbReference>
<keyword evidence="6" id="KW-1133">Transmembrane helix</keyword>
<evidence type="ECO:0000256" key="7">
    <source>
        <dbReference type="ARBA" id="ARBA00023136"/>
    </source>
</evidence>
<keyword evidence="5" id="KW-0812">Transmembrane</keyword>
<sequence>MVKRKKQSSYFVVNEQHYKIVFPFSFGTTNYDTLVVLYVGDKINPSTDTSCVYSDHSTDKSILQNVPATVSKIDYVQLCQLVIHVLWCTLPPINNNDRIYAIDFAKNYKPGNLLDTPIHTKISPVPANRQARQMVICMSRIFAFEKWQLFVTAIEVYRLLKVDLVVAHVNSVLTSIFQLMKQYEAEGILLLRPGIELPYVDHLNYDPNAELEYSGQLVLAHECFYEFRESAQFIALLDWDDLLITTTFPTLPAAFQSASLNHPNLAYFLVNKLESTFVEQDQDPTKFDLQKLIEKGVMTKYSYNSEKMVIRPDRVFGFWVHYTHSKSRKYHSVQMTTNYSVILHLARKIPKKDNEFKISYMSELNLRQLQINNRKFMQKTEMEQIMQKLPSELVYFNTISNCSKYINAFPTLDIGRSPCLSYSLCTYPKVQLSCTITDNRFVTKQIGKEPVYYAHVRKSSGFKQSYKGCFENI</sequence>
<dbReference type="Pfam" id="PF01697">
    <property type="entry name" value="Glyco_transf_92"/>
    <property type="match status" value="1"/>
</dbReference>
<evidence type="ECO:0000313" key="10">
    <source>
        <dbReference type="WBParaSite" id="jg17766"/>
    </source>
</evidence>
<keyword evidence="9" id="KW-1185">Reference proteome</keyword>
<dbReference type="WBParaSite" id="jg17766">
    <property type="protein sequence ID" value="jg17766"/>
    <property type="gene ID" value="jg17766"/>
</dbReference>
<dbReference type="AlphaFoldDB" id="A0A915DB35"/>